<name>A0A545TZG1_9GAMM</name>
<comment type="caution">
    <text evidence="5">The sequence shown here is derived from an EMBL/GenBank/DDBJ whole genome shotgun (WGS) entry which is preliminary data.</text>
</comment>
<dbReference type="Pfam" id="PF03480">
    <property type="entry name" value="DctP"/>
    <property type="match status" value="1"/>
</dbReference>
<evidence type="ECO:0000313" key="6">
    <source>
        <dbReference type="Proteomes" id="UP000319732"/>
    </source>
</evidence>
<evidence type="ECO:0000256" key="1">
    <source>
        <dbReference type="ARBA" id="ARBA00009023"/>
    </source>
</evidence>
<keyword evidence="2" id="KW-0813">Transport</keyword>
<dbReference type="InterPro" id="IPR038404">
    <property type="entry name" value="TRAP_DctP_sf"/>
</dbReference>
<evidence type="ECO:0000313" key="5">
    <source>
        <dbReference type="EMBL" id="TQV82612.1"/>
    </source>
</evidence>
<dbReference type="PANTHER" id="PTHR33376:SF7">
    <property type="entry name" value="C4-DICARBOXYLATE-BINDING PROTEIN DCTB"/>
    <property type="match status" value="1"/>
</dbReference>
<organism evidence="5 6">
    <name type="scientific">Exilibacterium tricleocarpae</name>
    <dbReference type="NCBI Taxonomy" id="2591008"/>
    <lineage>
        <taxon>Bacteria</taxon>
        <taxon>Pseudomonadati</taxon>
        <taxon>Pseudomonadota</taxon>
        <taxon>Gammaproteobacteria</taxon>
        <taxon>Cellvibrionales</taxon>
        <taxon>Cellvibrionaceae</taxon>
        <taxon>Exilibacterium</taxon>
    </lineage>
</organism>
<dbReference type="Proteomes" id="UP000319732">
    <property type="component" value="Unassembled WGS sequence"/>
</dbReference>
<feature type="chain" id="PRO_5022234985" evidence="4">
    <location>
        <begin position="28"/>
        <end position="340"/>
    </location>
</feature>
<reference evidence="5 6" key="1">
    <citation type="submission" date="2019-06" db="EMBL/GenBank/DDBJ databases">
        <title>Whole genome sequence for Cellvibrionaceae sp. R142.</title>
        <authorList>
            <person name="Wang G."/>
        </authorList>
    </citation>
    <scope>NUCLEOTIDE SEQUENCE [LARGE SCALE GENOMIC DNA]</scope>
    <source>
        <strain evidence="5 6">R142</strain>
    </source>
</reference>
<dbReference type="PANTHER" id="PTHR33376">
    <property type="match status" value="1"/>
</dbReference>
<dbReference type="InterPro" id="IPR018389">
    <property type="entry name" value="DctP_fam"/>
</dbReference>
<proteinExistence type="inferred from homology"/>
<accession>A0A545TZG1</accession>
<dbReference type="RefSeq" id="WP_142903628.1">
    <property type="nucleotide sequence ID" value="NZ_ML660090.1"/>
</dbReference>
<dbReference type="Gene3D" id="3.40.190.170">
    <property type="entry name" value="Bacterial extracellular solute-binding protein, family 7"/>
    <property type="match status" value="1"/>
</dbReference>
<dbReference type="AlphaFoldDB" id="A0A545TZG1"/>
<evidence type="ECO:0000256" key="3">
    <source>
        <dbReference type="ARBA" id="ARBA00022729"/>
    </source>
</evidence>
<evidence type="ECO:0000256" key="2">
    <source>
        <dbReference type="ARBA" id="ARBA00022448"/>
    </source>
</evidence>
<evidence type="ECO:0000256" key="4">
    <source>
        <dbReference type="SAM" id="SignalP"/>
    </source>
</evidence>
<comment type="similarity">
    <text evidence="1">Belongs to the bacterial solute-binding protein 7 family.</text>
</comment>
<keyword evidence="6" id="KW-1185">Reference proteome</keyword>
<dbReference type="OrthoDB" id="5670809at2"/>
<keyword evidence="3 4" id="KW-0732">Signal</keyword>
<dbReference type="NCBIfam" id="NF037995">
    <property type="entry name" value="TRAP_S1"/>
    <property type="match status" value="1"/>
</dbReference>
<dbReference type="CDD" id="cd13670">
    <property type="entry name" value="PBP2_TRAP_Tp0957_like"/>
    <property type="match status" value="1"/>
</dbReference>
<protein>
    <submittedName>
        <fullName evidence="5">C4-dicarboxylate ABC transporter</fullName>
    </submittedName>
</protein>
<dbReference type="GO" id="GO:0055085">
    <property type="term" value="P:transmembrane transport"/>
    <property type="evidence" value="ECO:0007669"/>
    <property type="project" value="InterPro"/>
</dbReference>
<sequence length="340" mass="37153">MKLLKRTTLVRGLLLLALSLSAGGAGAVVLKIATVSPDGSSWMVKMRAGAKAVTEATEGRVKFKFYPGGVMGNDRAVLRKIRLGQLQGGAVPGGSLAKFAPNSQLYNLPLLFRSFREVDFVRERMDRLIVEELEDGGFVTFGLGEGGLAYLMTDAEVTQVEQLRKKKVWVPDNDPTTVGVVESFGVSPIPLSIGDVLPGLQTGMIDTVATSPIAALALQWHTQVSHMTDIPLLYFYAVLAIDKKVFNRLEAGDQIVVRDIMGKVFADIDKQNRKDNLDAFAAMQKQGITLSRPSSEQADIWHQSAERAIDDIVQNGGVSKPLYQQLMDYLEQYRGAQAKL</sequence>
<feature type="signal peptide" evidence="4">
    <location>
        <begin position="1"/>
        <end position="27"/>
    </location>
</feature>
<dbReference type="EMBL" id="VHSG01000007">
    <property type="protein sequence ID" value="TQV82612.1"/>
    <property type="molecule type" value="Genomic_DNA"/>
</dbReference>
<gene>
    <name evidence="5" type="ORF">FKG94_07740</name>
</gene>